<keyword evidence="1" id="KW-0812">Transmembrane</keyword>
<name>A0A5D9CAR8_9SPHN</name>
<evidence type="ECO:0000256" key="1">
    <source>
        <dbReference type="SAM" id="Phobius"/>
    </source>
</evidence>
<reference evidence="2 3" key="1">
    <citation type="submission" date="2019-08" db="EMBL/GenBank/DDBJ databases">
        <authorList>
            <person name="Wang G."/>
            <person name="Xu Z."/>
        </authorList>
    </citation>
    <scope>NUCLEOTIDE SEQUENCE [LARGE SCALE GENOMIC DNA]</scope>
    <source>
        <strain evidence="2 3">ZX</strain>
    </source>
</reference>
<feature type="transmembrane region" description="Helical" evidence="1">
    <location>
        <begin position="6"/>
        <end position="22"/>
    </location>
</feature>
<keyword evidence="1" id="KW-1133">Transmembrane helix</keyword>
<protein>
    <submittedName>
        <fullName evidence="2">Uncharacterized protein</fullName>
    </submittedName>
</protein>
<dbReference type="AlphaFoldDB" id="A0A5D9CAR8"/>
<accession>A0A5D9CAR8</accession>
<dbReference type="EMBL" id="VTOU01000002">
    <property type="protein sequence ID" value="TZG27201.1"/>
    <property type="molecule type" value="Genomic_DNA"/>
</dbReference>
<feature type="transmembrane region" description="Helical" evidence="1">
    <location>
        <begin position="34"/>
        <end position="60"/>
    </location>
</feature>
<keyword evidence="1" id="KW-0472">Membrane</keyword>
<organism evidence="2 3">
    <name type="scientific">Sphingomonas montanisoli</name>
    <dbReference type="NCBI Taxonomy" id="2606412"/>
    <lineage>
        <taxon>Bacteria</taxon>
        <taxon>Pseudomonadati</taxon>
        <taxon>Pseudomonadota</taxon>
        <taxon>Alphaproteobacteria</taxon>
        <taxon>Sphingomonadales</taxon>
        <taxon>Sphingomonadaceae</taxon>
        <taxon>Sphingomonas</taxon>
    </lineage>
</organism>
<evidence type="ECO:0000313" key="3">
    <source>
        <dbReference type="Proteomes" id="UP000322077"/>
    </source>
</evidence>
<evidence type="ECO:0000313" key="2">
    <source>
        <dbReference type="EMBL" id="TZG27201.1"/>
    </source>
</evidence>
<comment type="caution">
    <text evidence="2">The sequence shown here is derived from an EMBL/GenBank/DDBJ whole genome shotgun (WGS) entry which is preliminary data.</text>
</comment>
<sequence length="64" mass="6905">MMYPAFVLIYGFVAMFVLTSMQRNRREQRAHAPALVFAGRGLMAASATGAALLIGGAAWANFQL</sequence>
<dbReference type="Proteomes" id="UP000322077">
    <property type="component" value="Unassembled WGS sequence"/>
</dbReference>
<keyword evidence="3" id="KW-1185">Reference proteome</keyword>
<proteinExistence type="predicted"/>
<gene>
    <name evidence="2" type="ORF">FYJ91_06135</name>
</gene>